<evidence type="ECO:0000313" key="1">
    <source>
        <dbReference type="EMBL" id="MED6175891.1"/>
    </source>
</evidence>
<name>A0ABU6VQJ2_9FABA</name>
<accession>A0ABU6VQJ2</accession>
<comment type="caution">
    <text evidence="1">The sequence shown here is derived from an EMBL/GenBank/DDBJ whole genome shotgun (WGS) entry which is preliminary data.</text>
</comment>
<dbReference type="EMBL" id="JASCZI010152310">
    <property type="protein sequence ID" value="MED6175891.1"/>
    <property type="molecule type" value="Genomic_DNA"/>
</dbReference>
<feature type="non-terminal residue" evidence="1">
    <location>
        <position position="1"/>
    </location>
</feature>
<evidence type="ECO:0000313" key="2">
    <source>
        <dbReference type="Proteomes" id="UP001341840"/>
    </source>
</evidence>
<proteinExistence type="predicted"/>
<reference evidence="1 2" key="1">
    <citation type="journal article" date="2023" name="Plants (Basel)">
        <title>Bridging the Gap: Combining Genomics and Transcriptomics Approaches to Understand Stylosanthes scabra, an Orphan Legume from the Brazilian Caatinga.</title>
        <authorList>
            <person name="Ferreira-Neto J.R.C."/>
            <person name="da Silva M.D."/>
            <person name="Binneck E."/>
            <person name="de Melo N.F."/>
            <person name="da Silva R.H."/>
            <person name="de Melo A.L.T.M."/>
            <person name="Pandolfi V."/>
            <person name="Bustamante F.O."/>
            <person name="Brasileiro-Vidal A.C."/>
            <person name="Benko-Iseppon A.M."/>
        </authorList>
    </citation>
    <scope>NUCLEOTIDE SEQUENCE [LARGE SCALE GENOMIC DNA]</scope>
    <source>
        <tissue evidence="1">Leaves</tissue>
    </source>
</reference>
<dbReference type="Proteomes" id="UP001341840">
    <property type="component" value="Unassembled WGS sequence"/>
</dbReference>
<protein>
    <submittedName>
        <fullName evidence="1">Uncharacterized protein</fullName>
    </submittedName>
</protein>
<keyword evidence="2" id="KW-1185">Reference proteome</keyword>
<organism evidence="1 2">
    <name type="scientific">Stylosanthes scabra</name>
    <dbReference type="NCBI Taxonomy" id="79078"/>
    <lineage>
        <taxon>Eukaryota</taxon>
        <taxon>Viridiplantae</taxon>
        <taxon>Streptophyta</taxon>
        <taxon>Embryophyta</taxon>
        <taxon>Tracheophyta</taxon>
        <taxon>Spermatophyta</taxon>
        <taxon>Magnoliopsida</taxon>
        <taxon>eudicotyledons</taxon>
        <taxon>Gunneridae</taxon>
        <taxon>Pentapetalae</taxon>
        <taxon>rosids</taxon>
        <taxon>fabids</taxon>
        <taxon>Fabales</taxon>
        <taxon>Fabaceae</taxon>
        <taxon>Papilionoideae</taxon>
        <taxon>50 kb inversion clade</taxon>
        <taxon>dalbergioids sensu lato</taxon>
        <taxon>Dalbergieae</taxon>
        <taxon>Pterocarpus clade</taxon>
        <taxon>Stylosanthes</taxon>
    </lineage>
</organism>
<sequence length="145" mass="16438">RLQTLVCCCSILKLNELYAEQGKPGAELNLRGWHQITDATNPYRFVSTPTSASDQVVPLTSTFTMGERFTLKQIERASTTFDNQPNRFPKLNANFEQKSGLINLLPKFYGRLGEYLIKHIKDFEVIYATTRRTSGDEDAVKAFAL</sequence>
<gene>
    <name evidence="1" type="ORF">PIB30_082603</name>
</gene>